<accession>A0A1M5B3W5</accession>
<organism evidence="1 2">
    <name type="scientific">Desulfacinum infernum DSM 9756</name>
    <dbReference type="NCBI Taxonomy" id="1121391"/>
    <lineage>
        <taxon>Bacteria</taxon>
        <taxon>Pseudomonadati</taxon>
        <taxon>Thermodesulfobacteriota</taxon>
        <taxon>Syntrophobacteria</taxon>
        <taxon>Syntrophobacterales</taxon>
        <taxon>Syntrophobacteraceae</taxon>
        <taxon>Desulfacinum</taxon>
    </lineage>
</organism>
<evidence type="ECO:0000313" key="1">
    <source>
        <dbReference type="EMBL" id="SHF37183.1"/>
    </source>
</evidence>
<proteinExistence type="predicted"/>
<evidence type="ECO:0000313" key="2">
    <source>
        <dbReference type="Proteomes" id="UP000184076"/>
    </source>
</evidence>
<reference evidence="2" key="1">
    <citation type="submission" date="2016-11" db="EMBL/GenBank/DDBJ databases">
        <authorList>
            <person name="Varghese N."/>
            <person name="Submissions S."/>
        </authorList>
    </citation>
    <scope>NUCLEOTIDE SEQUENCE [LARGE SCALE GENOMIC DNA]</scope>
    <source>
        <strain evidence="2">DSM 9756</strain>
    </source>
</reference>
<dbReference type="EMBL" id="FQVB01000016">
    <property type="protein sequence ID" value="SHF37183.1"/>
    <property type="molecule type" value="Genomic_DNA"/>
</dbReference>
<dbReference type="AlphaFoldDB" id="A0A1M5B3W5"/>
<gene>
    <name evidence="1" type="ORF">SAMN02745206_01843</name>
</gene>
<dbReference type="Proteomes" id="UP000184076">
    <property type="component" value="Unassembled WGS sequence"/>
</dbReference>
<protein>
    <submittedName>
        <fullName evidence="1">Uncharacterized protein</fullName>
    </submittedName>
</protein>
<keyword evidence="2" id="KW-1185">Reference proteome</keyword>
<name>A0A1M5B3W5_9BACT</name>
<sequence>MAAGEKKPRIKGRVRAMRVDTKCGAIGHMTVDEIRERMIGDDLNVTCPECGEIHLTAEDAEAAAARKVRDTPRYKRIVQEASAVERVPSP</sequence>
<dbReference type="STRING" id="1121391.SAMN02745206_01843"/>